<evidence type="ECO:0000256" key="1">
    <source>
        <dbReference type="SAM" id="MobiDB-lite"/>
    </source>
</evidence>
<keyword evidence="4" id="KW-1185">Reference proteome</keyword>
<organism evidence="3 4">
    <name type="scientific">Kaistia nematophila</name>
    <dbReference type="NCBI Taxonomy" id="2994654"/>
    <lineage>
        <taxon>Bacteria</taxon>
        <taxon>Pseudomonadati</taxon>
        <taxon>Pseudomonadota</taxon>
        <taxon>Alphaproteobacteria</taxon>
        <taxon>Hyphomicrobiales</taxon>
        <taxon>Kaistiaceae</taxon>
        <taxon>Kaistia</taxon>
    </lineage>
</organism>
<keyword evidence="2" id="KW-0812">Transmembrane</keyword>
<dbReference type="EMBL" id="JAPKNK010000007">
    <property type="protein sequence ID" value="MCX5570851.1"/>
    <property type="molecule type" value="Genomic_DNA"/>
</dbReference>
<dbReference type="InterPro" id="IPR009325">
    <property type="entry name" value="DUF983"/>
</dbReference>
<evidence type="ECO:0000313" key="4">
    <source>
        <dbReference type="Proteomes" id="UP001144805"/>
    </source>
</evidence>
<evidence type="ECO:0000256" key="2">
    <source>
        <dbReference type="SAM" id="Phobius"/>
    </source>
</evidence>
<dbReference type="RefSeq" id="WP_266339815.1">
    <property type="nucleotide sequence ID" value="NZ_JAPKNK010000007.1"/>
</dbReference>
<feature type="transmembrane region" description="Helical" evidence="2">
    <location>
        <begin position="75"/>
        <end position="95"/>
    </location>
</feature>
<proteinExistence type="predicted"/>
<gene>
    <name evidence="3" type="ORF">OSH07_16715</name>
</gene>
<accession>A0A9X3E326</accession>
<evidence type="ECO:0000313" key="3">
    <source>
        <dbReference type="EMBL" id="MCX5570851.1"/>
    </source>
</evidence>
<comment type="caution">
    <text evidence="3">The sequence shown here is derived from an EMBL/GenBank/DDBJ whole genome shotgun (WGS) entry which is preliminary data.</text>
</comment>
<name>A0A9X3E326_9HYPH</name>
<dbReference type="Proteomes" id="UP001144805">
    <property type="component" value="Unassembled WGS sequence"/>
</dbReference>
<feature type="transmembrane region" description="Helical" evidence="2">
    <location>
        <begin position="101"/>
        <end position="120"/>
    </location>
</feature>
<sequence length="144" mass="15840">MQGLQREQEPVLSDPSPSHRDKAIYPPLTPASTGLHGRCPRCGEGRLFSGFLQVAPRCGNCGLDYSFSDAGDGPAVFIMLIVGFIVAFLALYVEFTFQPPFWVHALLWIPLVFALALGLLRPAKGLMIAIQYRHKAEEGRLEQG</sequence>
<keyword evidence="2" id="KW-0472">Membrane</keyword>
<protein>
    <submittedName>
        <fullName evidence="3">DUF983 domain-containing protein</fullName>
    </submittedName>
</protein>
<dbReference type="AlphaFoldDB" id="A0A9X3E326"/>
<feature type="region of interest" description="Disordered" evidence="1">
    <location>
        <begin position="1"/>
        <end position="29"/>
    </location>
</feature>
<keyword evidence="2" id="KW-1133">Transmembrane helix</keyword>
<dbReference type="Pfam" id="PF06170">
    <property type="entry name" value="DUF983"/>
    <property type="match status" value="1"/>
</dbReference>
<reference evidence="3" key="1">
    <citation type="submission" date="2022-11" db="EMBL/GenBank/DDBJ databases">
        <title>Biodiversity and phylogenetic relationships of bacteria.</title>
        <authorList>
            <person name="Machado R.A.R."/>
            <person name="Bhat A."/>
            <person name="Loulou A."/>
            <person name="Kallel S."/>
        </authorList>
    </citation>
    <scope>NUCLEOTIDE SEQUENCE</scope>
    <source>
        <strain evidence="3">K-TC2</strain>
    </source>
</reference>